<evidence type="ECO:0000256" key="1">
    <source>
        <dbReference type="SAM" id="MobiDB-lite"/>
    </source>
</evidence>
<dbReference type="Proteomes" id="UP000837857">
    <property type="component" value="Chromosome 6"/>
</dbReference>
<evidence type="ECO:0000313" key="3">
    <source>
        <dbReference type="Proteomes" id="UP000837857"/>
    </source>
</evidence>
<keyword evidence="3" id="KW-1185">Reference proteome</keyword>
<gene>
    <name evidence="2" type="ORF">IPOD504_LOCUS15359</name>
</gene>
<sequence length="72" mass="7496">MCTVVAGSEALESRATAATRGLCRADTSPDATSKDPGKNEHADGYAAWSKRDKSSPSPATLPPVRLISAHTQ</sequence>
<feature type="non-terminal residue" evidence="2">
    <location>
        <position position="1"/>
    </location>
</feature>
<feature type="compositionally biased region" description="Basic and acidic residues" evidence="1">
    <location>
        <begin position="32"/>
        <end position="54"/>
    </location>
</feature>
<reference evidence="2" key="1">
    <citation type="submission" date="2022-03" db="EMBL/GenBank/DDBJ databases">
        <authorList>
            <person name="Martin H S."/>
        </authorList>
    </citation>
    <scope>NUCLEOTIDE SEQUENCE</scope>
</reference>
<organism evidence="2 3">
    <name type="scientific">Iphiclides podalirius</name>
    <name type="common">scarce swallowtail</name>
    <dbReference type="NCBI Taxonomy" id="110791"/>
    <lineage>
        <taxon>Eukaryota</taxon>
        <taxon>Metazoa</taxon>
        <taxon>Ecdysozoa</taxon>
        <taxon>Arthropoda</taxon>
        <taxon>Hexapoda</taxon>
        <taxon>Insecta</taxon>
        <taxon>Pterygota</taxon>
        <taxon>Neoptera</taxon>
        <taxon>Endopterygota</taxon>
        <taxon>Lepidoptera</taxon>
        <taxon>Glossata</taxon>
        <taxon>Ditrysia</taxon>
        <taxon>Papilionoidea</taxon>
        <taxon>Papilionidae</taxon>
        <taxon>Papilioninae</taxon>
        <taxon>Iphiclides</taxon>
    </lineage>
</organism>
<protein>
    <submittedName>
        <fullName evidence="2">Uncharacterized protein</fullName>
    </submittedName>
</protein>
<proteinExistence type="predicted"/>
<dbReference type="EMBL" id="OW152818">
    <property type="protein sequence ID" value="CAH2072003.1"/>
    <property type="molecule type" value="Genomic_DNA"/>
</dbReference>
<evidence type="ECO:0000313" key="2">
    <source>
        <dbReference type="EMBL" id="CAH2072003.1"/>
    </source>
</evidence>
<name>A0ABN8J2Y2_9NEOP</name>
<feature type="region of interest" description="Disordered" evidence="1">
    <location>
        <begin position="18"/>
        <end position="72"/>
    </location>
</feature>
<accession>A0ABN8J2Y2</accession>